<dbReference type="InterPro" id="IPR000121">
    <property type="entry name" value="PEP_util_C"/>
</dbReference>
<name>A0A4R0XJ12_9MOLU</name>
<accession>A0A4R0XJ12</accession>
<gene>
    <name evidence="2" type="ORF">C4B25_04425</name>
</gene>
<dbReference type="InterPro" id="IPR023151">
    <property type="entry name" value="PEP_util_CS"/>
</dbReference>
<dbReference type="EMBL" id="PSZP01000051">
    <property type="protein sequence ID" value="TCG10394.1"/>
    <property type="molecule type" value="Genomic_DNA"/>
</dbReference>
<evidence type="ECO:0000313" key="2">
    <source>
        <dbReference type="EMBL" id="TCG10394.1"/>
    </source>
</evidence>
<dbReference type="PANTHER" id="PTHR46244:SF3">
    <property type="entry name" value="PHOSPHOENOLPYRUVATE-PROTEIN PHOSPHOTRANSFERASE"/>
    <property type="match status" value="1"/>
</dbReference>
<feature type="domain" description="PEP-utilising enzyme C-terminal" evidence="1">
    <location>
        <begin position="1"/>
        <end position="124"/>
    </location>
</feature>
<dbReference type="Gene3D" id="3.20.20.60">
    <property type="entry name" value="Phosphoenolpyruvate-binding domains"/>
    <property type="match status" value="1"/>
</dbReference>
<dbReference type="Pfam" id="PF02896">
    <property type="entry name" value="PEP-utilizers_C"/>
    <property type="match status" value="1"/>
</dbReference>
<evidence type="ECO:0000259" key="1">
    <source>
        <dbReference type="Pfam" id="PF02896"/>
    </source>
</evidence>
<dbReference type="PROSITE" id="PS00742">
    <property type="entry name" value="PEP_ENZYMES_2"/>
    <property type="match status" value="1"/>
</dbReference>
<dbReference type="GO" id="GO:0016772">
    <property type="term" value="F:transferase activity, transferring phosphorus-containing groups"/>
    <property type="evidence" value="ECO:0007669"/>
    <property type="project" value="InterPro"/>
</dbReference>
<proteinExistence type="predicted"/>
<keyword evidence="2" id="KW-0808">Transferase</keyword>
<dbReference type="InterPro" id="IPR015813">
    <property type="entry name" value="Pyrv/PenolPyrv_kinase-like_dom"/>
</dbReference>
<dbReference type="Proteomes" id="UP000291072">
    <property type="component" value="Unassembled WGS sequence"/>
</dbReference>
<evidence type="ECO:0000313" key="3">
    <source>
        <dbReference type="Proteomes" id="UP000291072"/>
    </source>
</evidence>
<dbReference type="AlphaFoldDB" id="A0A4R0XJ12"/>
<dbReference type="InterPro" id="IPR050499">
    <property type="entry name" value="PEP-utilizing_PTS_enzyme"/>
</dbReference>
<dbReference type="PANTHER" id="PTHR46244">
    <property type="entry name" value="PHOSPHOENOLPYRUVATE-PROTEIN PHOSPHOTRANSFERASE"/>
    <property type="match status" value="1"/>
</dbReference>
<sequence>MNPFLGYRAIRLCLDQVPVFKTQLRALVRASKFGKLAIMFPMIATIDEFKAAKEILEDVHAELVKEGVEVAPMKEIEVGMMVEVPAAAANAERFAKYADFFSIGTNDLMQYTMAADRMSEKVSY</sequence>
<protein>
    <submittedName>
        <fullName evidence="2">Phosphoenolpyruvate--protein phosphotransferase</fullName>
    </submittedName>
</protein>
<dbReference type="SUPFAM" id="SSF51621">
    <property type="entry name" value="Phosphoenolpyruvate/pyruvate domain"/>
    <property type="match status" value="1"/>
</dbReference>
<organism evidence="2 3">
    <name type="scientific">Mycoplasma todarodis</name>
    <dbReference type="NCBI Taxonomy" id="1937191"/>
    <lineage>
        <taxon>Bacteria</taxon>
        <taxon>Bacillati</taxon>
        <taxon>Mycoplasmatota</taxon>
        <taxon>Mollicutes</taxon>
        <taxon>Mycoplasmataceae</taxon>
        <taxon>Mycoplasma</taxon>
    </lineage>
</organism>
<dbReference type="InterPro" id="IPR040442">
    <property type="entry name" value="Pyrv_kinase-like_dom_sf"/>
</dbReference>
<dbReference type="PRINTS" id="PR01736">
    <property type="entry name" value="PHPHTRNFRASE"/>
</dbReference>
<keyword evidence="3" id="KW-1185">Reference proteome</keyword>
<reference evidence="2 3" key="1">
    <citation type="submission" date="2018-02" db="EMBL/GenBank/DDBJ databases">
        <title>Mycoplasma marinum and Mycoplasma todarodis sp. nov., moderately halophilic and psychrotolerant mycoplasmas isolated from cephalopods.</title>
        <authorList>
            <person name="Viver T."/>
        </authorList>
    </citation>
    <scope>NUCLEOTIDE SEQUENCE [LARGE SCALE GENOMIC DNA]</scope>
    <source>
        <strain evidence="2 3">5H</strain>
    </source>
</reference>
<feature type="non-terminal residue" evidence="2">
    <location>
        <position position="124"/>
    </location>
</feature>
<comment type="caution">
    <text evidence="2">The sequence shown here is derived from an EMBL/GenBank/DDBJ whole genome shotgun (WGS) entry which is preliminary data.</text>
</comment>
<keyword evidence="2" id="KW-0670">Pyruvate</keyword>